<feature type="domain" description="Carbohydrate kinase PfkB" evidence="6">
    <location>
        <begin position="24"/>
        <end position="291"/>
    </location>
</feature>
<dbReference type="AlphaFoldDB" id="A0A0W8G1B1"/>
<dbReference type="Gene3D" id="3.40.1190.20">
    <property type="match status" value="1"/>
</dbReference>
<dbReference type="PROSITE" id="PS00583">
    <property type="entry name" value="PFKB_KINASES_1"/>
    <property type="match status" value="1"/>
</dbReference>
<dbReference type="EMBL" id="LNQE01000397">
    <property type="protein sequence ID" value="KUG26844.1"/>
    <property type="molecule type" value="Genomic_DNA"/>
</dbReference>
<proteinExistence type="inferred from homology"/>
<evidence type="ECO:0000256" key="1">
    <source>
        <dbReference type="ARBA" id="ARBA00010688"/>
    </source>
</evidence>
<accession>A0A0W8G1B1</accession>
<reference evidence="7" key="1">
    <citation type="journal article" date="2015" name="Proc. Natl. Acad. Sci. U.S.A.">
        <title>Networks of energetic and metabolic interactions define dynamics in microbial communities.</title>
        <authorList>
            <person name="Embree M."/>
            <person name="Liu J.K."/>
            <person name="Al-Bassam M.M."/>
            <person name="Zengler K."/>
        </authorList>
    </citation>
    <scope>NUCLEOTIDE SEQUENCE</scope>
</reference>
<dbReference type="GO" id="GO:0005524">
    <property type="term" value="F:ATP binding"/>
    <property type="evidence" value="ECO:0007669"/>
    <property type="project" value="UniProtKB-KW"/>
</dbReference>
<dbReference type="EC" id="2.7.1.56" evidence="7"/>
<gene>
    <name evidence="7" type="ORF">ASZ90_003308</name>
</gene>
<dbReference type="CDD" id="cd01164">
    <property type="entry name" value="FruK_PfkB_like"/>
    <property type="match status" value="1"/>
</dbReference>
<evidence type="ECO:0000256" key="2">
    <source>
        <dbReference type="ARBA" id="ARBA00022679"/>
    </source>
</evidence>
<keyword evidence="4 7" id="KW-0418">Kinase</keyword>
<dbReference type="PROSITE" id="PS00584">
    <property type="entry name" value="PFKB_KINASES_2"/>
    <property type="match status" value="1"/>
</dbReference>
<keyword evidence="3" id="KW-0547">Nucleotide-binding</keyword>
<name>A0A0W8G1B1_9ZZZZ</name>
<sequence>MILTVTPNPLLERRLFFKNISLGKVNRASSEIIYAGGKGINVSRQLNQLGVKNLALTFLGGQNGKLLRRTLENESINFNAVSIKDETRYAAVPINQSSNQLTSFFSPNSDITESEVDEFINKMDKAIQNCSIVVLSGSAPNKLSQRIFTEGIKLANEHDKISVLDTYGEHLSECLELSPFAIHNNRKEIEYSLSINLSNEENILDWLDSVYKKKIKMAFVTDGEREVYSSKFDFYFKTNPPKVNTISSLGSGDAFVAGIVYGLERSLVYEDFLKLAIALGSFNTQQLEAANVKMSEAETLLDKIEVQPVGKKMKLIDDSPNY</sequence>
<keyword evidence="5" id="KW-0067">ATP-binding</keyword>
<dbReference type="PIRSF" id="PIRSF000535">
    <property type="entry name" value="1PFK/6PFK/LacC"/>
    <property type="match status" value="1"/>
</dbReference>
<evidence type="ECO:0000256" key="4">
    <source>
        <dbReference type="ARBA" id="ARBA00022777"/>
    </source>
</evidence>
<comment type="similarity">
    <text evidence="1">Belongs to the carbohydrate kinase PfkB family.</text>
</comment>
<dbReference type="PANTHER" id="PTHR46566">
    <property type="entry name" value="1-PHOSPHOFRUCTOKINASE-RELATED"/>
    <property type="match status" value="1"/>
</dbReference>
<dbReference type="PANTHER" id="PTHR46566:SF2">
    <property type="entry name" value="ATP-DEPENDENT 6-PHOSPHOFRUCTOKINASE ISOZYME 2"/>
    <property type="match status" value="1"/>
</dbReference>
<evidence type="ECO:0000256" key="5">
    <source>
        <dbReference type="ARBA" id="ARBA00022840"/>
    </source>
</evidence>
<keyword evidence="2 7" id="KW-0808">Transferase</keyword>
<evidence type="ECO:0000256" key="3">
    <source>
        <dbReference type="ARBA" id="ARBA00022741"/>
    </source>
</evidence>
<dbReference type="GO" id="GO:0008662">
    <property type="term" value="F:1-phosphofructokinase activity"/>
    <property type="evidence" value="ECO:0007669"/>
    <property type="project" value="UniProtKB-EC"/>
</dbReference>
<comment type="caution">
    <text evidence="7">The sequence shown here is derived from an EMBL/GenBank/DDBJ whole genome shotgun (WGS) entry which is preliminary data.</text>
</comment>
<dbReference type="InterPro" id="IPR011611">
    <property type="entry name" value="PfkB_dom"/>
</dbReference>
<dbReference type="InterPro" id="IPR002173">
    <property type="entry name" value="Carboh/pur_kinase_PfkB_CS"/>
</dbReference>
<dbReference type="GO" id="GO:0005829">
    <property type="term" value="C:cytosol"/>
    <property type="evidence" value="ECO:0007669"/>
    <property type="project" value="TreeGrafter"/>
</dbReference>
<dbReference type="InterPro" id="IPR017583">
    <property type="entry name" value="Tagatose/fructose_Pkinase"/>
</dbReference>
<dbReference type="InterPro" id="IPR029056">
    <property type="entry name" value="Ribokinase-like"/>
</dbReference>
<protein>
    <submittedName>
        <fullName evidence="7">1-phosphofructokinase</fullName>
        <ecNumber evidence="7">2.7.1.56</ecNumber>
    </submittedName>
</protein>
<evidence type="ECO:0000313" key="7">
    <source>
        <dbReference type="EMBL" id="KUG26844.1"/>
    </source>
</evidence>
<dbReference type="NCBIfam" id="TIGR03168">
    <property type="entry name" value="1-PFK"/>
    <property type="match status" value="1"/>
</dbReference>
<evidence type="ECO:0000259" key="6">
    <source>
        <dbReference type="Pfam" id="PF00294"/>
    </source>
</evidence>
<dbReference type="Pfam" id="PF00294">
    <property type="entry name" value="PfkB"/>
    <property type="match status" value="1"/>
</dbReference>
<dbReference type="SUPFAM" id="SSF53613">
    <property type="entry name" value="Ribokinase-like"/>
    <property type="match status" value="1"/>
</dbReference>
<organism evidence="7">
    <name type="scientific">hydrocarbon metagenome</name>
    <dbReference type="NCBI Taxonomy" id="938273"/>
    <lineage>
        <taxon>unclassified sequences</taxon>
        <taxon>metagenomes</taxon>
        <taxon>ecological metagenomes</taxon>
    </lineage>
</organism>